<keyword evidence="1 3" id="KW-0732">Signal</keyword>
<dbReference type="GO" id="GO:0030246">
    <property type="term" value="F:carbohydrate binding"/>
    <property type="evidence" value="ECO:0007669"/>
    <property type="project" value="UniProtKB-KW"/>
</dbReference>
<feature type="signal peptide" evidence="3">
    <location>
        <begin position="1"/>
        <end position="23"/>
    </location>
</feature>
<evidence type="ECO:0000313" key="6">
    <source>
        <dbReference type="Proteomes" id="UP000199021"/>
    </source>
</evidence>
<gene>
    <name evidence="5" type="ORF">SAMN05444359_11179</name>
</gene>
<dbReference type="PROSITE" id="PS51257">
    <property type="entry name" value="PROKAR_LIPOPROTEIN"/>
    <property type="match status" value="1"/>
</dbReference>
<protein>
    <submittedName>
        <fullName evidence="5">Concanavalin A-like lectin/glucanases superfamily protein</fullName>
    </submittedName>
</protein>
<evidence type="ECO:0000256" key="1">
    <source>
        <dbReference type="ARBA" id="ARBA00022729"/>
    </source>
</evidence>
<dbReference type="RefSeq" id="WP_090168428.1">
    <property type="nucleotide sequence ID" value="NZ_FOFB01000011.1"/>
</dbReference>
<feature type="chain" id="PRO_5011743685" evidence="3">
    <location>
        <begin position="24"/>
        <end position="248"/>
    </location>
</feature>
<keyword evidence="6" id="KW-1185">Reference proteome</keyword>
<dbReference type="Pfam" id="PF13385">
    <property type="entry name" value="Laminin_G_3"/>
    <property type="match status" value="1"/>
</dbReference>
<proteinExistence type="predicted"/>
<evidence type="ECO:0000256" key="3">
    <source>
        <dbReference type="SAM" id="SignalP"/>
    </source>
</evidence>
<keyword evidence="5" id="KW-0430">Lectin</keyword>
<organism evidence="5 6">
    <name type="scientific">Neolewinella agarilytica</name>
    <dbReference type="NCBI Taxonomy" id="478744"/>
    <lineage>
        <taxon>Bacteria</taxon>
        <taxon>Pseudomonadati</taxon>
        <taxon>Bacteroidota</taxon>
        <taxon>Saprospiria</taxon>
        <taxon>Saprospirales</taxon>
        <taxon>Lewinellaceae</taxon>
        <taxon>Neolewinella</taxon>
    </lineage>
</organism>
<evidence type="ECO:0000259" key="4">
    <source>
        <dbReference type="SMART" id="SM00560"/>
    </source>
</evidence>
<dbReference type="STRING" id="478744.SAMN05444359_11179"/>
<dbReference type="GO" id="GO:0004553">
    <property type="term" value="F:hydrolase activity, hydrolyzing O-glycosyl compounds"/>
    <property type="evidence" value="ECO:0007669"/>
    <property type="project" value="UniProtKB-ARBA"/>
</dbReference>
<dbReference type="OrthoDB" id="9814380at2"/>
<dbReference type="SUPFAM" id="SSF49899">
    <property type="entry name" value="Concanavalin A-like lectins/glucanases"/>
    <property type="match status" value="1"/>
</dbReference>
<dbReference type="InterPro" id="IPR006558">
    <property type="entry name" value="LamG-like"/>
</dbReference>
<feature type="domain" description="LamG-like jellyroll fold" evidence="4">
    <location>
        <begin position="106"/>
        <end position="240"/>
    </location>
</feature>
<dbReference type="EMBL" id="FOFB01000011">
    <property type="protein sequence ID" value="SEQ52731.1"/>
    <property type="molecule type" value="Genomic_DNA"/>
</dbReference>
<dbReference type="Gene3D" id="2.60.120.200">
    <property type="match status" value="1"/>
</dbReference>
<accession>A0A1H9GRP2</accession>
<dbReference type="SMART" id="SM00560">
    <property type="entry name" value="LamGL"/>
    <property type="match status" value="1"/>
</dbReference>
<keyword evidence="2" id="KW-1015">Disulfide bond</keyword>
<dbReference type="InParanoid" id="A0A1H9GRP2"/>
<evidence type="ECO:0000313" key="5">
    <source>
        <dbReference type="EMBL" id="SEQ52731.1"/>
    </source>
</evidence>
<name>A0A1H9GRP2_9BACT</name>
<sequence>MKTFLCTCVCAAFLLFTSGCVVSDDPITPMPEPDPEPISLRTGLIFHTPFSGNADDIALNGIAGTITGATLTSDRHGNPNEAYRFDGVDDVINYGNPADFGFGGAATYTMAAWVKLEDRGDDQRNTIISKFNGGVAAGWYLAVNANEEIQAYRNVAPWSVSGGSSVPYGEYVHVAASFDGSNFSVWLNGELDGTTVFRTHPNDRNTDMLIGGTFNRNVLVPLLKGTVDDIRIYNRVLTAEERTWLATH</sequence>
<dbReference type="InterPro" id="IPR013320">
    <property type="entry name" value="ConA-like_dom_sf"/>
</dbReference>
<dbReference type="GO" id="GO:0005975">
    <property type="term" value="P:carbohydrate metabolic process"/>
    <property type="evidence" value="ECO:0007669"/>
    <property type="project" value="UniProtKB-ARBA"/>
</dbReference>
<dbReference type="Proteomes" id="UP000199021">
    <property type="component" value="Unassembled WGS sequence"/>
</dbReference>
<dbReference type="AlphaFoldDB" id="A0A1H9GRP2"/>
<reference evidence="6" key="1">
    <citation type="submission" date="2016-10" db="EMBL/GenBank/DDBJ databases">
        <authorList>
            <person name="Varghese N."/>
            <person name="Submissions S."/>
        </authorList>
    </citation>
    <scope>NUCLEOTIDE SEQUENCE [LARGE SCALE GENOMIC DNA]</scope>
    <source>
        <strain evidence="6">DSM 24740</strain>
    </source>
</reference>
<evidence type="ECO:0000256" key="2">
    <source>
        <dbReference type="ARBA" id="ARBA00023157"/>
    </source>
</evidence>